<dbReference type="InterPro" id="IPR033181">
    <property type="entry name" value="Mic26_fungi"/>
</dbReference>
<dbReference type="PANTHER" id="PTHR28268">
    <property type="entry name" value="MICOS SUBUNIT MIC26"/>
    <property type="match status" value="1"/>
</dbReference>
<keyword evidence="1" id="KW-0999">Mitochondrion inner membrane</keyword>
<keyword evidence="1" id="KW-0472">Membrane</keyword>
<comment type="subunit">
    <text evidence="1">Component of the mitochondrial contact site and cristae organizing system (MICOS) complex.</text>
</comment>
<protein>
    <recommendedName>
        <fullName evidence="1">MICOS complex subunit</fullName>
    </recommendedName>
</protein>
<proteinExistence type="predicted"/>
<dbReference type="Proteomes" id="UP000092154">
    <property type="component" value="Unassembled WGS sequence"/>
</dbReference>
<dbReference type="AlphaFoldDB" id="A0A1B7MN46"/>
<dbReference type="OrthoDB" id="2399148at2759"/>
<accession>A0A1B7MN46</accession>
<dbReference type="Pfam" id="PF09769">
    <property type="entry name" value="ApoO"/>
    <property type="match status" value="1"/>
</dbReference>
<evidence type="ECO:0000256" key="2">
    <source>
        <dbReference type="SAM" id="MobiDB-lite"/>
    </source>
</evidence>
<keyword evidence="4" id="KW-1185">Reference proteome</keyword>
<dbReference type="EMBL" id="KV448669">
    <property type="protein sequence ID" value="OAX34034.1"/>
    <property type="molecule type" value="Genomic_DNA"/>
</dbReference>
<dbReference type="GO" id="GO:0061617">
    <property type="term" value="C:MICOS complex"/>
    <property type="evidence" value="ECO:0007669"/>
    <property type="project" value="UniProtKB-UniRule"/>
</dbReference>
<keyword evidence="1" id="KW-0496">Mitochondrion</keyword>
<dbReference type="GO" id="GO:0044284">
    <property type="term" value="C:mitochondrial crista junction"/>
    <property type="evidence" value="ECO:0007669"/>
    <property type="project" value="TreeGrafter"/>
</dbReference>
<evidence type="ECO:0000313" key="4">
    <source>
        <dbReference type="Proteomes" id="UP000092154"/>
    </source>
</evidence>
<dbReference type="InParanoid" id="A0A1B7MN46"/>
<evidence type="ECO:0000313" key="3">
    <source>
        <dbReference type="EMBL" id="OAX34034.1"/>
    </source>
</evidence>
<feature type="region of interest" description="Disordered" evidence="2">
    <location>
        <begin position="241"/>
        <end position="261"/>
    </location>
</feature>
<dbReference type="STRING" id="1314800.A0A1B7MN46"/>
<dbReference type="PANTHER" id="PTHR28268:SF1">
    <property type="entry name" value="MICOS SUBUNIT MIC26"/>
    <property type="match status" value="1"/>
</dbReference>
<organism evidence="3 4">
    <name type="scientific">Rhizopogon vinicolor AM-OR11-026</name>
    <dbReference type="NCBI Taxonomy" id="1314800"/>
    <lineage>
        <taxon>Eukaryota</taxon>
        <taxon>Fungi</taxon>
        <taxon>Dikarya</taxon>
        <taxon>Basidiomycota</taxon>
        <taxon>Agaricomycotina</taxon>
        <taxon>Agaricomycetes</taxon>
        <taxon>Agaricomycetidae</taxon>
        <taxon>Boletales</taxon>
        <taxon>Suillineae</taxon>
        <taxon>Rhizopogonaceae</taxon>
        <taxon>Rhizopogon</taxon>
    </lineage>
</organism>
<dbReference type="InterPro" id="IPR019166">
    <property type="entry name" value="MIC26/MIC27"/>
</dbReference>
<evidence type="ECO:0000256" key="1">
    <source>
        <dbReference type="RuleBase" id="RU363021"/>
    </source>
</evidence>
<name>A0A1B7MN46_9AGAM</name>
<dbReference type="GO" id="GO:0042407">
    <property type="term" value="P:cristae formation"/>
    <property type="evidence" value="ECO:0007669"/>
    <property type="project" value="InterPro"/>
</dbReference>
<gene>
    <name evidence="3" type="ORF">K503DRAFT_869177</name>
</gene>
<reference evidence="3 4" key="1">
    <citation type="submission" date="2016-06" db="EMBL/GenBank/DDBJ databases">
        <title>Comparative genomics of the ectomycorrhizal sister species Rhizopogon vinicolor and Rhizopogon vesiculosus (Basidiomycota: Boletales) reveals a divergence of the mating type B locus.</title>
        <authorList>
            <consortium name="DOE Joint Genome Institute"/>
            <person name="Mujic A.B."/>
            <person name="Kuo A."/>
            <person name="Tritt A."/>
            <person name="Lipzen A."/>
            <person name="Chen C."/>
            <person name="Johnson J."/>
            <person name="Sharma A."/>
            <person name="Barry K."/>
            <person name="Grigoriev I.V."/>
            <person name="Spatafora J.W."/>
        </authorList>
    </citation>
    <scope>NUCLEOTIDE SEQUENCE [LARGE SCALE GENOMIC DNA]</scope>
    <source>
        <strain evidence="3 4">AM-OR11-026</strain>
    </source>
</reference>
<comment type="subcellular location">
    <subcellularLocation>
        <location evidence="1">Mitochondrion inner membrane</location>
    </subcellularLocation>
</comment>
<comment type="function">
    <text evidence="1">Component of the MICOS complex, a large protein complex of the mitochondrial inner membrane that plays crucial roles in the maintenance of crista junctions, inner membrane architecture, and formation of contact sites to the outer membrane.</text>
</comment>
<sequence>MAGEAGVVANAAEGSGLGPSTSSSGSMKLSIYPTPIPELVLLDTPSALEKRIGMVRREITGYYTGVHSQAQGIIDRWINIEEKVESRIKSFRDPTEPLNPGLLYTGISALTTSVITRSRGLPTRIFLPPAALAGAFIYFLPRTAFRIGSYAEELEDRYVPRFGEIRRTSIAHSGIALERAKEGVAAGRESVNEGVKSIVESIEQGTGLKLKAIGWAQEVKKEAQNIVNGAQKDINEARRVADGAIESKTSSSDSEDSKRLV</sequence>